<dbReference type="PANTHER" id="PTHR34582">
    <property type="entry name" value="UPF0702 TRANSMEMBRANE PROTEIN YCAP"/>
    <property type="match status" value="1"/>
</dbReference>
<dbReference type="InterPro" id="IPR023090">
    <property type="entry name" value="UPF0702_alpha/beta_dom_sf"/>
</dbReference>
<feature type="domain" description="YetF C-terminal" evidence="8">
    <location>
        <begin position="104"/>
        <end position="172"/>
    </location>
</feature>
<keyword evidence="10" id="KW-1185">Reference proteome</keyword>
<protein>
    <submittedName>
        <fullName evidence="9">Uncharacterized membrane protein YcaP, DUF421 family</fullName>
    </submittedName>
</protein>
<reference evidence="9 10" key="1">
    <citation type="submission" date="2017-04" db="EMBL/GenBank/DDBJ databases">
        <authorList>
            <person name="Afonso C.L."/>
            <person name="Miller P.J."/>
            <person name="Scott M.A."/>
            <person name="Spackman E."/>
            <person name="Goraichik I."/>
            <person name="Dimitrov K.M."/>
            <person name="Suarez D.L."/>
            <person name="Swayne D.E."/>
        </authorList>
    </citation>
    <scope>NUCLEOTIDE SEQUENCE [LARGE SCALE GENOMIC DNA]</scope>
    <source>
        <strain evidence="9 10">KR-140</strain>
    </source>
</reference>
<evidence type="ECO:0000256" key="5">
    <source>
        <dbReference type="ARBA" id="ARBA00022989"/>
    </source>
</evidence>
<accession>A0A1W1VP12</accession>
<name>A0A1W1VP12_9DEIO</name>
<comment type="similarity">
    <text evidence="2">Belongs to the UPF0702 family.</text>
</comment>
<feature type="transmembrane region" description="Helical" evidence="7">
    <location>
        <begin position="28"/>
        <end position="47"/>
    </location>
</feature>
<dbReference type="STRING" id="695939.SAMN00790413_02627"/>
<keyword evidence="5 7" id="KW-1133">Transmembrane helix</keyword>
<dbReference type="RefSeq" id="WP_212648383.1">
    <property type="nucleotide sequence ID" value="NZ_FWWU01000009.1"/>
</dbReference>
<keyword evidence="6 7" id="KW-0472">Membrane</keyword>
<evidence type="ECO:0000256" key="4">
    <source>
        <dbReference type="ARBA" id="ARBA00022692"/>
    </source>
</evidence>
<evidence type="ECO:0000256" key="6">
    <source>
        <dbReference type="ARBA" id="ARBA00023136"/>
    </source>
</evidence>
<organism evidence="9 10">
    <name type="scientific">Deinococcus hopiensis KR-140</name>
    <dbReference type="NCBI Taxonomy" id="695939"/>
    <lineage>
        <taxon>Bacteria</taxon>
        <taxon>Thermotogati</taxon>
        <taxon>Deinococcota</taxon>
        <taxon>Deinococci</taxon>
        <taxon>Deinococcales</taxon>
        <taxon>Deinococcaceae</taxon>
        <taxon>Deinococcus</taxon>
    </lineage>
</organism>
<evidence type="ECO:0000256" key="2">
    <source>
        <dbReference type="ARBA" id="ARBA00006448"/>
    </source>
</evidence>
<dbReference type="Proteomes" id="UP000192582">
    <property type="component" value="Unassembled WGS sequence"/>
</dbReference>
<evidence type="ECO:0000259" key="8">
    <source>
        <dbReference type="Pfam" id="PF04239"/>
    </source>
</evidence>
<dbReference type="EMBL" id="FWWU01000009">
    <property type="protein sequence ID" value="SMB94970.1"/>
    <property type="molecule type" value="Genomic_DNA"/>
</dbReference>
<feature type="transmembrane region" description="Helical" evidence="7">
    <location>
        <begin position="59"/>
        <end position="77"/>
    </location>
</feature>
<gene>
    <name evidence="9" type="ORF">SAMN00790413_02627</name>
</gene>
<proteinExistence type="inferred from homology"/>
<evidence type="ECO:0000313" key="10">
    <source>
        <dbReference type="Proteomes" id="UP000192582"/>
    </source>
</evidence>
<keyword evidence="3" id="KW-1003">Cell membrane</keyword>
<dbReference type="AlphaFoldDB" id="A0A1W1VP12"/>
<sequence length="184" mass="20588">MAGRSETQTLWKIDWHALITPQVALPEIVLRGTLMYLALFLILRLVLKRESSGLGVTDLLVVVLIADAAQNALAADYRSVPEGILLVLTIIFWSWFLNWLGYHVPLFERLVHPPPLPLVRGGTLLRRNMRQELITETELLSLLREQGVDDLAEVQVACMEGDGSISVITRGRGAARSGKDRQWP</sequence>
<dbReference type="Gene3D" id="3.30.240.20">
    <property type="entry name" value="bsu07140 like domains"/>
    <property type="match status" value="1"/>
</dbReference>
<dbReference type="GO" id="GO:0005886">
    <property type="term" value="C:plasma membrane"/>
    <property type="evidence" value="ECO:0007669"/>
    <property type="project" value="UniProtKB-SubCell"/>
</dbReference>
<dbReference type="Pfam" id="PF04239">
    <property type="entry name" value="DUF421"/>
    <property type="match status" value="1"/>
</dbReference>
<evidence type="ECO:0000256" key="1">
    <source>
        <dbReference type="ARBA" id="ARBA00004651"/>
    </source>
</evidence>
<dbReference type="InterPro" id="IPR007353">
    <property type="entry name" value="DUF421"/>
</dbReference>
<evidence type="ECO:0000256" key="3">
    <source>
        <dbReference type="ARBA" id="ARBA00022475"/>
    </source>
</evidence>
<evidence type="ECO:0000313" key="9">
    <source>
        <dbReference type="EMBL" id="SMB94970.1"/>
    </source>
</evidence>
<evidence type="ECO:0000256" key="7">
    <source>
        <dbReference type="SAM" id="Phobius"/>
    </source>
</evidence>
<keyword evidence="4 7" id="KW-0812">Transmembrane</keyword>
<feature type="transmembrane region" description="Helical" evidence="7">
    <location>
        <begin position="83"/>
        <end position="102"/>
    </location>
</feature>
<dbReference type="PANTHER" id="PTHR34582:SF6">
    <property type="entry name" value="UPF0702 TRANSMEMBRANE PROTEIN YCAP"/>
    <property type="match status" value="1"/>
</dbReference>
<comment type="subcellular location">
    <subcellularLocation>
        <location evidence="1">Cell membrane</location>
        <topology evidence="1">Multi-pass membrane protein</topology>
    </subcellularLocation>
</comment>